<evidence type="ECO:0000256" key="3">
    <source>
        <dbReference type="ARBA" id="ARBA00038874"/>
    </source>
</evidence>
<dbReference type="InterPro" id="IPR006076">
    <property type="entry name" value="FAD-dep_OxRdtase"/>
</dbReference>
<dbReference type="SUPFAM" id="SSF56112">
    <property type="entry name" value="Protein kinase-like (PK-like)"/>
    <property type="match status" value="1"/>
</dbReference>
<evidence type="ECO:0000313" key="5">
    <source>
        <dbReference type="EMBL" id="CAH0370787.1"/>
    </source>
</evidence>
<dbReference type="Gene3D" id="3.30.200.20">
    <property type="entry name" value="Phosphorylase Kinase, domain 1"/>
    <property type="match status" value="1"/>
</dbReference>
<feature type="domain" description="FAD dependent oxidoreductase" evidence="4">
    <location>
        <begin position="9"/>
        <end position="372"/>
    </location>
</feature>
<dbReference type="PANTHER" id="PTHR22603:SF66">
    <property type="entry name" value="ETHANOLAMINE KINASE"/>
    <property type="match status" value="1"/>
</dbReference>
<dbReference type="InterPro" id="IPR036188">
    <property type="entry name" value="FAD/NAD-bd_sf"/>
</dbReference>
<dbReference type="GO" id="GO:0005737">
    <property type="term" value="C:cytoplasm"/>
    <property type="evidence" value="ECO:0007669"/>
    <property type="project" value="TreeGrafter"/>
</dbReference>
<dbReference type="Gene3D" id="3.30.9.10">
    <property type="entry name" value="D-Amino Acid Oxidase, subunit A, domain 2"/>
    <property type="match status" value="1"/>
</dbReference>
<dbReference type="InterPro" id="IPR011009">
    <property type="entry name" value="Kinase-like_dom_sf"/>
</dbReference>
<keyword evidence="6" id="KW-1185">Reference proteome</keyword>
<gene>
    <name evidence="5" type="ORF">PECAL_3P06950</name>
</gene>
<dbReference type="Gene3D" id="3.90.1200.10">
    <property type="match status" value="1"/>
</dbReference>
<evidence type="ECO:0000313" key="6">
    <source>
        <dbReference type="Proteomes" id="UP000789595"/>
    </source>
</evidence>
<dbReference type="GO" id="GO:0004305">
    <property type="term" value="F:ethanolamine kinase activity"/>
    <property type="evidence" value="ECO:0007669"/>
    <property type="project" value="UniProtKB-EC"/>
</dbReference>
<sequence length="792" mass="84132">MAEMASIYDVAVIGGGVVGCGVARACALAGRKTVLIEREAALASSHASGGNTGIACTAADCDEGTVEHACLERAAELNRDAYDACNVLYAATGAVYVAYGAEEEEALERLADAHRAAADSLNSGAAVEARCRLPGLAARGATRGLHVRREVTVEPWCVPVAWALHARANGAELLLGQEVIGAAFDQQMWTLELRQRRGERAGAASALRARVLVNCGGLYADAVDATLRAGRPTFAVAPRRGDYVILDARGPLASLGALARPVGGVPLGELGRGAYAWRTVHGDVVVGPTAEPYSERTVPADDHSSEAEATLLRAAKRALGVSSFDAIRGRYVGLRPGARDQSDYIIKRDGARVTVAGIRSTGLTASLAIGERALALVEEVLPRCAVPTPQGFALPSLDELRASYEGDTSAGTVSIGGERVAVTHPQTRFGLCRAVEPKAPRVQRHVNSAEAALSLVEELRGRAPTSVERIVGGRTNDMFRVVDDEGVSVLVRVYGGGDDLGIDRDLEGATFEAAGRHLGRPRCLGHFANGRVEEFLEGHRNTTYEDVSNPTVYREIARAVATLHTFVPPPELCGPSGHDLDAPGLWPTLRGWLAASATDATATAISRDADDAKLWSEYACFRDFDAFGAVIDAAEARLSRGDDLDASLVFAHNDLTLDNVMVGPDGTVRLVDLERAPAYGGPNYAAFDVANHFWEWCGGLDDSATPRFERYPSEATRRDWVEALLAGAEPAAVDRFCRAVDAFAPLDHLFWGLWAVTQAASLGRSTGFRYLLYASHRLSHPSVAEAVGRVVS</sequence>
<dbReference type="GO" id="GO:0006646">
    <property type="term" value="P:phosphatidylethanolamine biosynthetic process"/>
    <property type="evidence" value="ECO:0007669"/>
    <property type="project" value="TreeGrafter"/>
</dbReference>
<evidence type="ECO:0000256" key="1">
    <source>
        <dbReference type="ARBA" id="ARBA00037883"/>
    </source>
</evidence>
<dbReference type="SUPFAM" id="SSF51905">
    <property type="entry name" value="FAD/NAD(P)-binding domain"/>
    <property type="match status" value="1"/>
</dbReference>
<comment type="caution">
    <text evidence="5">The sequence shown here is derived from an EMBL/GenBank/DDBJ whole genome shotgun (WGS) entry which is preliminary data.</text>
</comment>
<evidence type="ECO:0000256" key="2">
    <source>
        <dbReference type="ARBA" id="ARBA00038211"/>
    </source>
</evidence>
<dbReference type="EMBL" id="CAKKNE010000003">
    <property type="protein sequence ID" value="CAH0370787.1"/>
    <property type="molecule type" value="Genomic_DNA"/>
</dbReference>
<dbReference type="EC" id="2.7.1.82" evidence="3"/>
<dbReference type="Pfam" id="PF01633">
    <property type="entry name" value="Choline_kinase"/>
    <property type="match status" value="1"/>
</dbReference>
<dbReference type="Proteomes" id="UP000789595">
    <property type="component" value="Unassembled WGS sequence"/>
</dbReference>
<dbReference type="Pfam" id="PF01266">
    <property type="entry name" value="DAO"/>
    <property type="match status" value="1"/>
</dbReference>
<dbReference type="PANTHER" id="PTHR22603">
    <property type="entry name" value="CHOLINE/ETHANOALAMINE KINASE"/>
    <property type="match status" value="1"/>
</dbReference>
<proteinExistence type="inferred from homology"/>
<accession>A0A8J2SNK8</accession>
<dbReference type="Gene3D" id="3.50.50.60">
    <property type="entry name" value="FAD/NAD(P)-binding domain"/>
    <property type="match status" value="1"/>
</dbReference>
<evidence type="ECO:0000259" key="4">
    <source>
        <dbReference type="Pfam" id="PF01266"/>
    </source>
</evidence>
<dbReference type="AlphaFoldDB" id="A0A8J2SNK8"/>
<organism evidence="5 6">
    <name type="scientific">Pelagomonas calceolata</name>
    <dbReference type="NCBI Taxonomy" id="35677"/>
    <lineage>
        <taxon>Eukaryota</taxon>
        <taxon>Sar</taxon>
        <taxon>Stramenopiles</taxon>
        <taxon>Ochrophyta</taxon>
        <taxon>Pelagophyceae</taxon>
        <taxon>Pelagomonadales</taxon>
        <taxon>Pelagomonadaceae</taxon>
        <taxon>Pelagomonas</taxon>
    </lineage>
</organism>
<comment type="similarity">
    <text evidence="2">Belongs to the choline/ethanolamine kinase family.</text>
</comment>
<reference evidence="5" key="1">
    <citation type="submission" date="2021-11" db="EMBL/GenBank/DDBJ databases">
        <authorList>
            <consortium name="Genoscope - CEA"/>
            <person name="William W."/>
        </authorList>
    </citation>
    <scope>NUCLEOTIDE SEQUENCE</scope>
</reference>
<name>A0A8J2SNK8_9STRA</name>
<protein>
    <recommendedName>
        <fullName evidence="3">ethanolamine kinase</fullName>
        <ecNumber evidence="3">2.7.1.82</ecNumber>
    </recommendedName>
</protein>
<dbReference type="OrthoDB" id="498204at2759"/>
<comment type="pathway">
    <text evidence="1">Phospholipid metabolism; phosphatidylethanolamine biosynthesis; phosphatidylethanolamine from ethanolamine: step 1/3.</text>
</comment>